<sequence length="320" mass="35092">MLPLDAQTSLPTGPLRRRRRPGLKFVVSPICLNLTHSLAPTPPSAAGESRFADFPLSDAIPKYPDLSTLLHASPLPNCPPDCRRRAGLHPVVFVAASLNPVHTRGCLKLSLLRLYLPSDSCQDRLPMRGLNPTFVCCDYPAPGVCLGGVGQNDLPPESEVLRAYVKTVKGQWRVVDPAYTTILRRVATSISSLSCWPVDRMFALLALGGTSERAVEMSIAMGIRLLLLSVVPLEPTLDGVIRVLVLVLVLVLEEIVYSLHMLHSSSTASLIMFAAVRFFCCSSRAYRCPGCFMVRLPKVSMTLFFCRSVIFQPLYLICPS</sequence>
<dbReference type="AlphaFoldDB" id="A0A3S5B2J7"/>
<gene>
    <name evidence="1" type="ORF">PXEA_LOCUS28146</name>
</gene>
<reference evidence="1" key="1">
    <citation type="submission" date="2018-11" db="EMBL/GenBank/DDBJ databases">
        <authorList>
            <consortium name="Pathogen Informatics"/>
        </authorList>
    </citation>
    <scope>NUCLEOTIDE SEQUENCE</scope>
</reference>
<evidence type="ECO:0000313" key="2">
    <source>
        <dbReference type="Proteomes" id="UP000784294"/>
    </source>
</evidence>
<keyword evidence="2" id="KW-1185">Reference proteome</keyword>
<protein>
    <submittedName>
        <fullName evidence="1">Uncharacterized protein</fullName>
    </submittedName>
</protein>
<name>A0A3S5B2J7_9PLAT</name>
<accession>A0A3S5B2J7</accession>
<dbReference type="Proteomes" id="UP000784294">
    <property type="component" value="Unassembled WGS sequence"/>
</dbReference>
<dbReference type="EMBL" id="CAAALY010248214">
    <property type="protein sequence ID" value="VEL34706.1"/>
    <property type="molecule type" value="Genomic_DNA"/>
</dbReference>
<comment type="caution">
    <text evidence="1">The sequence shown here is derived from an EMBL/GenBank/DDBJ whole genome shotgun (WGS) entry which is preliminary data.</text>
</comment>
<evidence type="ECO:0000313" key="1">
    <source>
        <dbReference type="EMBL" id="VEL34706.1"/>
    </source>
</evidence>
<proteinExistence type="predicted"/>
<organism evidence="1 2">
    <name type="scientific">Protopolystoma xenopodis</name>
    <dbReference type="NCBI Taxonomy" id="117903"/>
    <lineage>
        <taxon>Eukaryota</taxon>
        <taxon>Metazoa</taxon>
        <taxon>Spiralia</taxon>
        <taxon>Lophotrochozoa</taxon>
        <taxon>Platyhelminthes</taxon>
        <taxon>Monogenea</taxon>
        <taxon>Polyopisthocotylea</taxon>
        <taxon>Polystomatidea</taxon>
        <taxon>Polystomatidae</taxon>
        <taxon>Protopolystoma</taxon>
    </lineage>
</organism>